<reference evidence="2 3" key="1">
    <citation type="submission" date="2018-08" db="EMBL/GenBank/DDBJ databases">
        <authorList>
            <person name="Laetsch R D."/>
            <person name="Stevens L."/>
            <person name="Kumar S."/>
            <person name="Blaxter L. M."/>
        </authorList>
    </citation>
    <scope>NUCLEOTIDE SEQUENCE [LARGE SCALE GENOMIC DNA]</scope>
</reference>
<gene>
    <name evidence="2" type="ORF">NLS_LOCUS844</name>
</gene>
<dbReference type="EMBL" id="UYRX01000024">
    <property type="protein sequence ID" value="VDK69684.1"/>
    <property type="molecule type" value="Genomic_DNA"/>
</dbReference>
<proteinExistence type="predicted"/>
<dbReference type="Proteomes" id="UP000277928">
    <property type="component" value="Unassembled WGS sequence"/>
</dbReference>
<feature type="compositionally biased region" description="Polar residues" evidence="1">
    <location>
        <begin position="45"/>
        <end position="55"/>
    </location>
</feature>
<dbReference type="AlphaFoldDB" id="A0A3P6TUK6"/>
<evidence type="ECO:0000313" key="2">
    <source>
        <dbReference type="EMBL" id="VDK69684.1"/>
    </source>
</evidence>
<dbReference type="OMA" id="LSAIWHC"/>
<dbReference type="OrthoDB" id="5815925at2759"/>
<accession>A0A3P6TUK6</accession>
<organism evidence="2 3">
    <name type="scientific">Litomosoides sigmodontis</name>
    <name type="common">Filarial nematode worm</name>
    <dbReference type="NCBI Taxonomy" id="42156"/>
    <lineage>
        <taxon>Eukaryota</taxon>
        <taxon>Metazoa</taxon>
        <taxon>Ecdysozoa</taxon>
        <taxon>Nematoda</taxon>
        <taxon>Chromadorea</taxon>
        <taxon>Rhabditida</taxon>
        <taxon>Spirurina</taxon>
        <taxon>Spiruromorpha</taxon>
        <taxon>Filarioidea</taxon>
        <taxon>Onchocercidae</taxon>
        <taxon>Litomosoides</taxon>
    </lineage>
</organism>
<evidence type="ECO:0000313" key="3">
    <source>
        <dbReference type="Proteomes" id="UP000277928"/>
    </source>
</evidence>
<evidence type="ECO:0000256" key="1">
    <source>
        <dbReference type="SAM" id="MobiDB-lite"/>
    </source>
</evidence>
<feature type="region of interest" description="Disordered" evidence="1">
    <location>
        <begin position="45"/>
        <end position="67"/>
    </location>
</feature>
<keyword evidence="3" id="KW-1185">Reference proteome</keyword>
<sequence length="171" mass="19180">MVLLVLSAIWHCFAWPNPMSVLQWNFGVRPQVNFKPQISLVVKSQSEPQMSSTTSRRSDQTKIARSQSETIQCKMSGKVDLGIDIRLKNTIPDSVLTVYEIINNSLSLASWFASSVLGRSLWTHSRAADDLHLSASDGGSDRSVWKWKHIIDDISYLPAIAPHKYTGGMHR</sequence>
<protein>
    <submittedName>
        <fullName evidence="2">Uncharacterized protein</fullName>
    </submittedName>
</protein>
<name>A0A3P6TUK6_LITSI</name>